<keyword evidence="7 9" id="KW-0472">Membrane</keyword>
<dbReference type="GO" id="GO:0051453">
    <property type="term" value="P:regulation of intracellular pH"/>
    <property type="evidence" value="ECO:0000318"/>
    <property type="project" value="GO_Central"/>
</dbReference>
<feature type="transmembrane region" description="Helical" evidence="9">
    <location>
        <begin position="169"/>
        <end position="186"/>
    </location>
</feature>
<dbReference type="PRINTS" id="PR01231">
    <property type="entry name" value="HCO3TRNSPORT"/>
</dbReference>
<gene>
    <name evidence="11" type="primary">WBGene00094941</name>
</gene>
<comment type="subcellular location">
    <subcellularLocation>
        <location evidence="1">Cell membrane</location>
        <topology evidence="1">Multi-pass membrane protein</topology>
    </subcellularLocation>
</comment>
<feature type="transmembrane region" description="Helical" evidence="9">
    <location>
        <begin position="86"/>
        <end position="107"/>
    </location>
</feature>
<feature type="transmembrane region" description="Helical" evidence="9">
    <location>
        <begin position="137"/>
        <end position="157"/>
    </location>
</feature>
<dbReference type="Pfam" id="PF00955">
    <property type="entry name" value="HCO3_cotransp"/>
    <property type="match status" value="2"/>
</dbReference>
<evidence type="ECO:0000256" key="1">
    <source>
        <dbReference type="ARBA" id="ARBA00004651"/>
    </source>
</evidence>
<feature type="domain" description="Bicarbonate transporter-like transmembrane" evidence="10">
    <location>
        <begin position="23"/>
        <end position="210"/>
    </location>
</feature>
<evidence type="ECO:0000256" key="7">
    <source>
        <dbReference type="ARBA" id="ARBA00023136"/>
    </source>
</evidence>
<evidence type="ECO:0000256" key="2">
    <source>
        <dbReference type="ARBA" id="ARBA00010993"/>
    </source>
</evidence>
<dbReference type="AlphaFoldDB" id="A0A2A6BXS9"/>
<evidence type="ECO:0000256" key="6">
    <source>
        <dbReference type="ARBA" id="ARBA00022989"/>
    </source>
</evidence>
<feature type="transmembrane region" description="Helical" evidence="9">
    <location>
        <begin position="258"/>
        <end position="280"/>
    </location>
</feature>
<dbReference type="PANTHER" id="PTHR11453:SF47">
    <property type="entry name" value="ANION EXCHANGE PROTEIN"/>
    <property type="match status" value="1"/>
</dbReference>
<accession>A0A8R1U4U7</accession>
<dbReference type="GO" id="GO:0015701">
    <property type="term" value="P:bicarbonate transport"/>
    <property type="evidence" value="ECO:0000318"/>
    <property type="project" value="GO_Central"/>
</dbReference>
<evidence type="ECO:0000256" key="8">
    <source>
        <dbReference type="SAM" id="MobiDB-lite"/>
    </source>
</evidence>
<dbReference type="OrthoDB" id="1735926at2759"/>
<feature type="transmembrane region" description="Helical" evidence="9">
    <location>
        <begin position="458"/>
        <end position="475"/>
    </location>
</feature>
<feature type="transmembrane region" description="Helical" evidence="9">
    <location>
        <begin position="52"/>
        <end position="74"/>
    </location>
</feature>
<evidence type="ECO:0000259" key="10">
    <source>
        <dbReference type="Pfam" id="PF00955"/>
    </source>
</evidence>
<feature type="transmembrane region" description="Helical" evidence="9">
    <location>
        <begin position="227"/>
        <end position="246"/>
    </location>
</feature>
<dbReference type="GO" id="GO:0006820">
    <property type="term" value="P:monoatomic anion transport"/>
    <property type="evidence" value="ECO:0007669"/>
    <property type="project" value="InterPro"/>
</dbReference>
<protein>
    <submittedName>
        <fullName evidence="11">Abts-4</fullName>
    </submittedName>
</protein>
<evidence type="ECO:0000313" key="12">
    <source>
        <dbReference type="Proteomes" id="UP000005239"/>
    </source>
</evidence>
<keyword evidence="5 9" id="KW-0812">Transmembrane</keyword>
<dbReference type="FunFam" id="1.10.287.570:FF:000001">
    <property type="entry name" value="Anion exchange protein"/>
    <property type="match status" value="1"/>
</dbReference>
<feature type="compositionally biased region" description="Basic and acidic residues" evidence="8">
    <location>
        <begin position="519"/>
        <end position="528"/>
    </location>
</feature>
<feature type="region of interest" description="Disordered" evidence="8">
    <location>
        <begin position="513"/>
        <end position="535"/>
    </location>
</feature>
<proteinExistence type="inferred from homology"/>
<feature type="transmembrane region" description="Helical" evidence="9">
    <location>
        <begin position="412"/>
        <end position="431"/>
    </location>
</feature>
<dbReference type="Proteomes" id="UP000005239">
    <property type="component" value="Unassembled WGS sequence"/>
</dbReference>
<feature type="transmembrane region" description="Helical" evidence="9">
    <location>
        <begin position="387"/>
        <end position="406"/>
    </location>
</feature>
<keyword evidence="6 9" id="KW-1133">Transmembrane helix</keyword>
<keyword evidence="4" id="KW-1003">Cell membrane</keyword>
<dbReference type="GO" id="GO:0005452">
    <property type="term" value="F:solute:inorganic anion antiporter activity"/>
    <property type="evidence" value="ECO:0007669"/>
    <property type="project" value="InterPro"/>
</dbReference>
<dbReference type="Gene3D" id="1.10.287.570">
    <property type="entry name" value="Helical hairpin bin"/>
    <property type="match status" value="1"/>
</dbReference>
<accession>A0A2A6BXS9</accession>
<reference evidence="11" key="2">
    <citation type="submission" date="2022-06" db="UniProtKB">
        <authorList>
            <consortium name="EnsemblMetazoa"/>
        </authorList>
    </citation>
    <scope>IDENTIFICATION</scope>
    <source>
        <strain evidence="11">PS312</strain>
    </source>
</reference>
<evidence type="ECO:0000256" key="4">
    <source>
        <dbReference type="ARBA" id="ARBA00022475"/>
    </source>
</evidence>
<feature type="domain" description="Bicarbonate transporter-like transmembrane" evidence="10">
    <location>
        <begin position="312"/>
        <end position="516"/>
    </location>
</feature>
<organism evidence="11 12">
    <name type="scientific">Pristionchus pacificus</name>
    <name type="common">Parasitic nematode worm</name>
    <dbReference type="NCBI Taxonomy" id="54126"/>
    <lineage>
        <taxon>Eukaryota</taxon>
        <taxon>Metazoa</taxon>
        <taxon>Ecdysozoa</taxon>
        <taxon>Nematoda</taxon>
        <taxon>Chromadorea</taxon>
        <taxon>Rhabditida</taxon>
        <taxon>Rhabditina</taxon>
        <taxon>Diplogasteromorpha</taxon>
        <taxon>Diplogasteroidea</taxon>
        <taxon>Neodiplogasteridae</taxon>
        <taxon>Pristionchus</taxon>
    </lineage>
</organism>
<reference evidence="12" key="1">
    <citation type="journal article" date="2008" name="Nat. Genet.">
        <title>The Pristionchus pacificus genome provides a unique perspective on nematode lifestyle and parasitism.</title>
        <authorList>
            <person name="Dieterich C."/>
            <person name="Clifton S.W."/>
            <person name="Schuster L.N."/>
            <person name="Chinwalla A."/>
            <person name="Delehaunty K."/>
            <person name="Dinkelacker I."/>
            <person name="Fulton L."/>
            <person name="Fulton R."/>
            <person name="Godfrey J."/>
            <person name="Minx P."/>
            <person name="Mitreva M."/>
            <person name="Roeseler W."/>
            <person name="Tian H."/>
            <person name="Witte H."/>
            <person name="Yang S.P."/>
            <person name="Wilson R.K."/>
            <person name="Sommer R.J."/>
        </authorList>
    </citation>
    <scope>NUCLEOTIDE SEQUENCE [LARGE SCALE GENOMIC DNA]</scope>
    <source>
        <strain evidence="12">PS312</strain>
    </source>
</reference>
<name>A0A2A6BXS9_PRIPA</name>
<dbReference type="EnsemblMetazoa" id="PPA05387.1">
    <property type="protein sequence ID" value="PPA05387.1"/>
    <property type="gene ID" value="WBGene00094941"/>
</dbReference>
<keyword evidence="12" id="KW-1185">Reference proteome</keyword>
<dbReference type="GO" id="GO:0055085">
    <property type="term" value="P:transmembrane transport"/>
    <property type="evidence" value="ECO:0000318"/>
    <property type="project" value="GO_Central"/>
</dbReference>
<dbReference type="GO" id="GO:0005886">
    <property type="term" value="C:plasma membrane"/>
    <property type="evidence" value="ECO:0000318"/>
    <property type="project" value="GO_Central"/>
</dbReference>
<evidence type="ECO:0000256" key="5">
    <source>
        <dbReference type="ARBA" id="ARBA00022692"/>
    </source>
</evidence>
<keyword evidence="3" id="KW-0813">Transport</keyword>
<feature type="transmembrane region" description="Helical" evidence="9">
    <location>
        <begin position="481"/>
        <end position="499"/>
    </location>
</feature>
<comment type="similarity">
    <text evidence="2">Belongs to the anion exchanger (TC 2.A.31) family.</text>
</comment>
<evidence type="ECO:0000256" key="9">
    <source>
        <dbReference type="SAM" id="Phobius"/>
    </source>
</evidence>
<evidence type="ECO:0000256" key="3">
    <source>
        <dbReference type="ARBA" id="ARBA00022448"/>
    </source>
</evidence>
<dbReference type="InterPro" id="IPR011531">
    <property type="entry name" value="HCO3_transpt-like_TM_dom"/>
</dbReference>
<dbReference type="PANTHER" id="PTHR11453">
    <property type="entry name" value="ANION EXCHANGE PROTEIN"/>
    <property type="match status" value="1"/>
</dbReference>
<dbReference type="GO" id="GO:0022857">
    <property type="term" value="F:transmembrane transporter activity"/>
    <property type="evidence" value="ECO:0000318"/>
    <property type="project" value="GO_Central"/>
</dbReference>
<evidence type="ECO:0000313" key="11">
    <source>
        <dbReference type="EnsemblMetazoa" id="PPA05387.1"/>
    </source>
</evidence>
<feature type="transmembrane region" description="Helical" evidence="9">
    <location>
        <begin position="333"/>
        <end position="366"/>
    </location>
</feature>
<dbReference type="InterPro" id="IPR003020">
    <property type="entry name" value="HCO3_transpt_euk"/>
</dbReference>
<sequence>MVEDETKKEKEGEDNTEDQRTLRIFSGAFNDFKKRYPHYLSDFTDAFEYRCLVTVIFMFFACIAPSITFGGLMGKYTDERMGTTETLLAQSLCGVIWGLFSCQPFIIQSATGPVLIFEASLYRLCTVLELDLLSVRFFAGIWIFVICLIVVAFEGSWLLRYVSRFTEEIFAVMISGIFIFESINFMRKTNNDNPVEDYTFYEHQHHDCNQTEVSARPCHFGEPNTTLLTGLILFMTFFLACSLRYVRSTIWFGKHVRNIFGDFGVFIAISLVAFLTQQLFPDPILAVTESSSFPVHPIRPSPSLSLELRHFSLLLTRKERGLVKGSGLNWDLVLVGFCCLISSLFGLPWMCAAAVQSLAHCSSLTITKKDKLNPNRMVVERVIEQRVTTICVSLLIGAFAFLGSVLRLPMASLFGVFLYLGVMNLVGVELVKRTALFFVPVKYHWVTSYTKTMKVWRIHMYTVIQLVLVIIISIVKQGTYTALAFPFVLILFIVFRHTIIPKLFSKEELEALDAEEDNEDKREDRDGYTETALPI</sequence>